<keyword evidence="7" id="KW-0444">Lipid biosynthesis</keyword>
<proteinExistence type="inferred from homology"/>
<dbReference type="EMBL" id="WJIF01000003">
    <property type="protein sequence ID" value="MRG59697.1"/>
    <property type="molecule type" value="Genomic_DNA"/>
</dbReference>
<dbReference type="InterPro" id="IPR016064">
    <property type="entry name" value="NAD/diacylglycerol_kinase_sf"/>
</dbReference>
<dbReference type="Pfam" id="PF00781">
    <property type="entry name" value="DAGK_cat"/>
    <property type="match status" value="1"/>
</dbReference>
<evidence type="ECO:0000256" key="2">
    <source>
        <dbReference type="ARBA" id="ARBA00005983"/>
    </source>
</evidence>
<dbReference type="RefSeq" id="WP_153684139.1">
    <property type="nucleotide sequence ID" value="NZ_WJIF01000003.1"/>
</dbReference>
<sequence length="343" mass="36825">MDERGPEPVEDATTDAARASAHPLRAAIIANPSKEGIDALRTAVGEAEARQGFAPSLWLDTTVEDPGKGQARQAVDEGVDLVIAAGGDGTIRSVAAGLRGTGVPLGLVPLGTGNLFARNLGIPVNDVADAVVLAFSGVEREVDVLVADIRRPEGDTETHVSLVMAGIGLDAAMIANTNPDLKKRVGWLAYVDAGLRAIPASKPFRVHYRVDTGRVHRPRASSILVANLGYLPGNIELIPDAEIDDGQLDVVVLQPRNLIGWLFVWRKVTWENRVLRKSAIGRQFMDLTGGSRRREVVYGRGREVVIRIEGAAEEFEIDGDEFGSVVSARFRADPRALIVRVEA</sequence>
<dbReference type="SUPFAM" id="SSF111331">
    <property type="entry name" value="NAD kinase/diacylglycerol kinase-like"/>
    <property type="match status" value="1"/>
</dbReference>
<dbReference type="InterPro" id="IPR017438">
    <property type="entry name" value="ATP-NAD_kinase_N"/>
</dbReference>
<keyword evidence="5" id="KW-0418">Kinase</keyword>
<organism evidence="10 11">
    <name type="scientific">Agromyces agglutinans</name>
    <dbReference type="NCBI Taxonomy" id="2662258"/>
    <lineage>
        <taxon>Bacteria</taxon>
        <taxon>Bacillati</taxon>
        <taxon>Actinomycetota</taxon>
        <taxon>Actinomycetes</taxon>
        <taxon>Micrococcales</taxon>
        <taxon>Microbacteriaceae</taxon>
        <taxon>Agromyces</taxon>
    </lineage>
</organism>
<evidence type="ECO:0000313" key="10">
    <source>
        <dbReference type="EMBL" id="MRG59697.1"/>
    </source>
</evidence>
<evidence type="ECO:0000256" key="3">
    <source>
        <dbReference type="ARBA" id="ARBA00022679"/>
    </source>
</evidence>
<comment type="cofactor">
    <cofactor evidence="1">
        <name>Mg(2+)</name>
        <dbReference type="ChEBI" id="CHEBI:18420"/>
    </cofactor>
</comment>
<dbReference type="GO" id="GO:0005524">
    <property type="term" value="F:ATP binding"/>
    <property type="evidence" value="ECO:0007669"/>
    <property type="project" value="UniProtKB-KW"/>
</dbReference>
<evidence type="ECO:0000256" key="4">
    <source>
        <dbReference type="ARBA" id="ARBA00022741"/>
    </source>
</evidence>
<evidence type="ECO:0000313" key="11">
    <source>
        <dbReference type="Proteomes" id="UP000431080"/>
    </source>
</evidence>
<dbReference type="GO" id="GO:0016301">
    <property type="term" value="F:kinase activity"/>
    <property type="evidence" value="ECO:0007669"/>
    <property type="project" value="UniProtKB-KW"/>
</dbReference>
<keyword evidence="3" id="KW-0808">Transferase</keyword>
<keyword evidence="6" id="KW-0067">ATP-binding</keyword>
<keyword evidence="4" id="KW-0547">Nucleotide-binding</keyword>
<dbReference type="InterPro" id="IPR050187">
    <property type="entry name" value="Lipid_Phosphate_FormReg"/>
</dbReference>
<dbReference type="PANTHER" id="PTHR12358:SF54">
    <property type="entry name" value="SPHINGOSINE KINASE RELATED PROTEIN"/>
    <property type="match status" value="1"/>
</dbReference>
<dbReference type="InterPro" id="IPR001206">
    <property type="entry name" value="Diacylglycerol_kinase_cat_dom"/>
</dbReference>
<evidence type="ECO:0000256" key="5">
    <source>
        <dbReference type="ARBA" id="ARBA00022777"/>
    </source>
</evidence>
<accession>A0A6I2F7E6</accession>
<dbReference type="SMART" id="SM00046">
    <property type="entry name" value="DAGKc"/>
    <property type="match status" value="1"/>
</dbReference>
<evidence type="ECO:0000259" key="9">
    <source>
        <dbReference type="PROSITE" id="PS50146"/>
    </source>
</evidence>
<gene>
    <name evidence="10" type="ORF">GE115_07415</name>
</gene>
<dbReference type="GO" id="GO:0008654">
    <property type="term" value="P:phospholipid biosynthetic process"/>
    <property type="evidence" value="ECO:0007669"/>
    <property type="project" value="UniProtKB-KW"/>
</dbReference>
<comment type="caution">
    <text evidence="10">The sequence shown here is derived from an EMBL/GenBank/DDBJ whole genome shotgun (WGS) entry which is preliminary data.</text>
</comment>
<keyword evidence="8" id="KW-1208">Phospholipid metabolism</keyword>
<name>A0A6I2F7E6_9MICO</name>
<dbReference type="Proteomes" id="UP000431080">
    <property type="component" value="Unassembled WGS sequence"/>
</dbReference>
<dbReference type="AlphaFoldDB" id="A0A6I2F7E6"/>
<reference evidence="10 11" key="1">
    <citation type="submission" date="2019-10" db="EMBL/GenBank/DDBJ databases">
        <authorList>
            <person name="Nie G."/>
            <person name="Ming H."/>
            <person name="Yi B."/>
        </authorList>
    </citation>
    <scope>NUCLEOTIDE SEQUENCE [LARGE SCALE GENOMIC DNA]</scope>
    <source>
        <strain evidence="10 11">CFH 90414</strain>
    </source>
</reference>
<keyword evidence="11" id="KW-1185">Reference proteome</keyword>
<keyword evidence="7" id="KW-0594">Phospholipid biosynthesis</keyword>
<keyword evidence="7" id="KW-0443">Lipid metabolism</keyword>
<dbReference type="Gene3D" id="3.40.50.10330">
    <property type="entry name" value="Probable inorganic polyphosphate/atp-NAD kinase, domain 1"/>
    <property type="match status" value="1"/>
</dbReference>
<dbReference type="Pfam" id="PF19279">
    <property type="entry name" value="YegS_C"/>
    <property type="match status" value="1"/>
</dbReference>
<evidence type="ECO:0000256" key="7">
    <source>
        <dbReference type="ARBA" id="ARBA00023209"/>
    </source>
</evidence>
<feature type="domain" description="DAGKc" evidence="9">
    <location>
        <begin position="21"/>
        <end position="151"/>
    </location>
</feature>
<dbReference type="InterPro" id="IPR045540">
    <property type="entry name" value="YegS/DAGK_C"/>
</dbReference>
<dbReference type="PROSITE" id="PS50146">
    <property type="entry name" value="DAGK"/>
    <property type="match status" value="1"/>
</dbReference>
<evidence type="ECO:0000256" key="6">
    <source>
        <dbReference type="ARBA" id="ARBA00022840"/>
    </source>
</evidence>
<evidence type="ECO:0000256" key="8">
    <source>
        <dbReference type="ARBA" id="ARBA00023264"/>
    </source>
</evidence>
<dbReference type="Gene3D" id="2.60.200.40">
    <property type="match status" value="1"/>
</dbReference>
<dbReference type="PANTHER" id="PTHR12358">
    <property type="entry name" value="SPHINGOSINE KINASE"/>
    <property type="match status" value="1"/>
</dbReference>
<protein>
    <recommendedName>
        <fullName evidence="9">DAGKc domain-containing protein</fullName>
    </recommendedName>
</protein>
<evidence type="ECO:0000256" key="1">
    <source>
        <dbReference type="ARBA" id="ARBA00001946"/>
    </source>
</evidence>
<comment type="similarity">
    <text evidence="2">Belongs to the diacylglycerol/lipid kinase family.</text>
</comment>